<dbReference type="Proteomes" id="UP001341840">
    <property type="component" value="Unassembled WGS sequence"/>
</dbReference>
<sequence>MPVRIWSSGMLGLIMMLLSIALFGDKNTARVHLRWLQYLSTSDEKLPRVEADRRQLDRLTNREFVWLPYRSDAVEAAVHPSIWHPNHRVDRVIPQFEEMQNITHAPLNIDFLHAKDGHGIDRWYPTTYRQGLWATRFAQTFEVTQVDDPGPSADLLRWWFLAGKRYLVAEDAFHQLPPNEIPMEATQRQRALGVRNLFKQRIHDTPTSESDQVVPREWVIVPNEEKGINQYFQCVIL</sequence>
<proteinExistence type="predicted"/>
<evidence type="ECO:0000313" key="3">
    <source>
        <dbReference type="Proteomes" id="UP001341840"/>
    </source>
</evidence>
<comment type="caution">
    <text evidence="2">The sequence shown here is derived from an EMBL/GenBank/DDBJ whole genome shotgun (WGS) entry which is preliminary data.</text>
</comment>
<protein>
    <submittedName>
        <fullName evidence="2">Uncharacterized protein</fullName>
    </submittedName>
</protein>
<feature type="transmembrane region" description="Helical" evidence="1">
    <location>
        <begin position="6"/>
        <end position="24"/>
    </location>
</feature>
<evidence type="ECO:0000256" key="1">
    <source>
        <dbReference type="SAM" id="Phobius"/>
    </source>
</evidence>
<keyword evidence="1" id="KW-0812">Transmembrane</keyword>
<reference evidence="2 3" key="1">
    <citation type="journal article" date="2023" name="Plants (Basel)">
        <title>Bridging the Gap: Combining Genomics and Transcriptomics Approaches to Understand Stylosanthes scabra, an Orphan Legume from the Brazilian Caatinga.</title>
        <authorList>
            <person name="Ferreira-Neto J.R.C."/>
            <person name="da Silva M.D."/>
            <person name="Binneck E."/>
            <person name="de Melo N.F."/>
            <person name="da Silva R.H."/>
            <person name="de Melo A.L.T.M."/>
            <person name="Pandolfi V."/>
            <person name="Bustamante F.O."/>
            <person name="Brasileiro-Vidal A.C."/>
            <person name="Benko-Iseppon A.M."/>
        </authorList>
    </citation>
    <scope>NUCLEOTIDE SEQUENCE [LARGE SCALE GENOMIC DNA]</scope>
    <source>
        <tissue evidence="2">Leaves</tissue>
    </source>
</reference>
<name>A0ABU6TL89_9FABA</name>
<gene>
    <name evidence="2" type="ORF">PIB30_060702</name>
</gene>
<keyword evidence="1" id="KW-1133">Transmembrane helix</keyword>
<organism evidence="2 3">
    <name type="scientific">Stylosanthes scabra</name>
    <dbReference type="NCBI Taxonomy" id="79078"/>
    <lineage>
        <taxon>Eukaryota</taxon>
        <taxon>Viridiplantae</taxon>
        <taxon>Streptophyta</taxon>
        <taxon>Embryophyta</taxon>
        <taxon>Tracheophyta</taxon>
        <taxon>Spermatophyta</taxon>
        <taxon>Magnoliopsida</taxon>
        <taxon>eudicotyledons</taxon>
        <taxon>Gunneridae</taxon>
        <taxon>Pentapetalae</taxon>
        <taxon>rosids</taxon>
        <taxon>fabids</taxon>
        <taxon>Fabales</taxon>
        <taxon>Fabaceae</taxon>
        <taxon>Papilionoideae</taxon>
        <taxon>50 kb inversion clade</taxon>
        <taxon>dalbergioids sensu lato</taxon>
        <taxon>Dalbergieae</taxon>
        <taxon>Pterocarpus clade</taxon>
        <taxon>Stylosanthes</taxon>
    </lineage>
</organism>
<keyword evidence="1" id="KW-0472">Membrane</keyword>
<accession>A0ABU6TL89</accession>
<dbReference type="EMBL" id="JASCZI010091161">
    <property type="protein sequence ID" value="MED6149264.1"/>
    <property type="molecule type" value="Genomic_DNA"/>
</dbReference>
<keyword evidence="3" id="KW-1185">Reference proteome</keyword>
<evidence type="ECO:0000313" key="2">
    <source>
        <dbReference type="EMBL" id="MED6149264.1"/>
    </source>
</evidence>